<accession>A0A517Q024</accession>
<sequence>MRQTFRKRGFTLIELLVVIAIIAILIALLLPAVQQAREAARRSTCKNNLKQVGLALHNYHDTHRVFPYATSNPGTCDAGTGTLITNHTGWLYLLPFMDQAPLYNKYNFSAATGDRKDSGNSPQPLAGGGAVASGNAVLGTNIIPILICPSDDGGAVYAPASSAYGTGAANSARTSYGFSVTNAHDTGACNMWTLEGKTTRAMFGINSNCQIRDIKDGTSNTVAVVETTLDVDDGECQSWAAASHVGLGTNFKSSRGINEFRCCTWRTPPMAQFQPGRLGEWGDPGSTHTGGLHVLMGDGAVRFVSENIDTTTRNNLANISDGNILGEF</sequence>
<dbReference type="Pfam" id="PF07596">
    <property type="entry name" value="SBP_bac_10"/>
    <property type="match status" value="1"/>
</dbReference>
<reference evidence="2 3" key="1">
    <citation type="submission" date="2019-03" db="EMBL/GenBank/DDBJ databases">
        <title>Deep-cultivation of Planctomycetes and their phenomic and genomic characterization uncovers novel biology.</title>
        <authorList>
            <person name="Wiegand S."/>
            <person name="Jogler M."/>
            <person name="Boedeker C."/>
            <person name="Pinto D."/>
            <person name="Vollmers J."/>
            <person name="Rivas-Marin E."/>
            <person name="Kohn T."/>
            <person name="Peeters S.H."/>
            <person name="Heuer A."/>
            <person name="Rast P."/>
            <person name="Oberbeckmann S."/>
            <person name="Bunk B."/>
            <person name="Jeske O."/>
            <person name="Meyerdierks A."/>
            <person name="Storesund J.E."/>
            <person name="Kallscheuer N."/>
            <person name="Luecker S."/>
            <person name="Lage O.M."/>
            <person name="Pohl T."/>
            <person name="Merkel B.J."/>
            <person name="Hornburger P."/>
            <person name="Mueller R.-W."/>
            <person name="Bruemmer F."/>
            <person name="Labrenz M."/>
            <person name="Spormann A.M."/>
            <person name="Op den Camp H."/>
            <person name="Overmann J."/>
            <person name="Amann R."/>
            <person name="Jetten M.S.M."/>
            <person name="Mascher T."/>
            <person name="Medema M.H."/>
            <person name="Devos D.P."/>
            <person name="Kaster A.-K."/>
            <person name="Ovreas L."/>
            <person name="Rohde M."/>
            <person name="Galperin M.Y."/>
            <person name="Jogler C."/>
        </authorList>
    </citation>
    <scope>NUCLEOTIDE SEQUENCE [LARGE SCALE GENOMIC DNA]</scope>
    <source>
        <strain evidence="2 3">Enr10</strain>
    </source>
</reference>
<dbReference type="NCBIfam" id="TIGR04294">
    <property type="entry name" value="pre_pil_HX9DG"/>
    <property type="match status" value="1"/>
</dbReference>
<dbReference type="PANTHER" id="PTHR30093:SF2">
    <property type="entry name" value="TYPE II SECRETION SYSTEM PROTEIN H"/>
    <property type="match status" value="1"/>
</dbReference>
<dbReference type="InterPro" id="IPR011453">
    <property type="entry name" value="DUF1559"/>
</dbReference>
<dbReference type="Gene3D" id="3.30.700.10">
    <property type="entry name" value="Glycoprotein, Type 4 Pilin"/>
    <property type="match status" value="1"/>
</dbReference>
<dbReference type="InterPro" id="IPR012902">
    <property type="entry name" value="N_methyl_site"/>
</dbReference>
<evidence type="ECO:0000259" key="1">
    <source>
        <dbReference type="Pfam" id="PF07596"/>
    </source>
</evidence>
<evidence type="ECO:0000313" key="3">
    <source>
        <dbReference type="Proteomes" id="UP000315647"/>
    </source>
</evidence>
<keyword evidence="3" id="KW-1185">Reference proteome</keyword>
<feature type="domain" description="DUF1559" evidence="1">
    <location>
        <begin position="34"/>
        <end position="310"/>
    </location>
</feature>
<accession>A0A517ZZR8</accession>
<dbReference type="EMBL" id="CP037421">
    <property type="protein sequence ID" value="QDT24980.1"/>
    <property type="molecule type" value="Genomic_DNA"/>
</dbReference>
<dbReference type="Proteomes" id="UP000315647">
    <property type="component" value="Chromosome"/>
</dbReference>
<dbReference type="SUPFAM" id="SSF54523">
    <property type="entry name" value="Pili subunits"/>
    <property type="match status" value="1"/>
</dbReference>
<name>A0A517ZZR8_9PLAN</name>
<dbReference type="InterPro" id="IPR027558">
    <property type="entry name" value="Pre_pil_HX9DG_C"/>
</dbReference>
<gene>
    <name evidence="2" type="primary">xcpT_4</name>
    <name evidence="2" type="ORF">Enr10x_02740</name>
</gene>
<dbReference type="PANTHER" id="PTHR30093">
    <property type="entry name" value="GENERAL SECRETION PATHWAY PROTEIN G"/>
    <property type="match status" value="1"/>
</dbReference>
<evidence type="ECO:0000313" key="2">
    <source>
        <dbReference type="EMBL" id="QDT24980.1"/>
    </source>
</evidence>
<dbReference type="PROSITE" id="PS00409">
    <property type="entry name" value="PROKAR_NTER_METHYL"/>
    <property type="match status" value="1"/>
</dbReference>
<protein>
    <submittedName>
        <fullName evidence="2">Type II secretion system protein G</fullName>
    </submittedName>
</protein>
<dbReference type="NCBIfam" id="TIGR02532">
    <property type="entry name" value="IV_pilin_GFxxxE"/>
    <property type="match status" value="1"/>
</dbReference>
<organism evidence="2 3">
    <name type="scientific">Gimesia panareensis</name>
    <dbReference type="NCBI Taxonomy" id="2527978"/>
    <lineage>
        <taxon>Bacteria</taxon>
        <taxon>Pseudomonadati</taxon>
        <taxon>Planctomycetota</taxon>
        <taxon>Planctomycetia</taxon>
        <taxon>Planctomycetales</taxon>
        <taxon>Planctomycetaceae</taxon>
        <taxon>Gimesia</taxon>
    </lineage>
</organism>
<dbReference type="RefSeq" id="WP_145103190.1">
    <property type="nucleotide sequence ID" value="NZ_CP036277.1"/>
</dbReference>
<dbReference type="AlphaFoldDB" id="A0A517ZZR8"/>
<proteinExistence type="predicted"/>
<dbReference type="Pfam" id="PF07963">
    <property type="entry name" value="N_methyl"/>
    <property type="match status" value="1"/>
</dbReference>
<dbReference type="InterPro" id="IPR045584">
    <property type="entry name" value="Pilin-like"/>
</dbReference>